<dbReference type="InterPro" id="IPR043504">
    <property type="entry name" value="Peptidase_S1_PA_chymotrypsin"/>
</dbReference>
<feature type="region of interest" description="Disordered" evidence="2">
    <location>
        <begin position="293"/>
        <end position="314"/>
    </location>
</feature>
<organism evidence="3 4">
    <name type="scientific">Pseudonocardia parietis</name>
    <dbReference type="NCBI Taxonomy" id="570936"/>
    <lineage>
        <taxon>Bacteria</taxon>
        <taxon>Bacillati</taxon>
        <taxon>Actinomycetota</taxon>
        <taxon>Actinomycetes</taxon>
        <taxon>Pseudonocardiales</taxon>
        <taxon>Pseudonocardiaceae</taxon>
        <taxon>Pseudonocardia</taxon>
    </lineage>
</organism>
<dbReference type="Pfam" id="PF13365">
    <property type="entry name" value="Trypsin_2"/>
    <property type="match status" value="1"/>
</dbReference>
<evidence type="ECO:0008006" key="5">
    <source>
        <dbReference type="Google" id="ProtNLM"/>
    </source>
</evidence>
<dbReference type="PANTHER" id="PTHR15462">
    <property type="entry name" value="SERINE PROTEASE"/>
    <property type="match status" value="1"/>
</dbReference>
<dbReference type="EMBL" id="JAGINU010000003">
    <property type="protein sequence ID" value="MBP2371584.1"/>
    <property type="molecule type" value="Genomic_DNA"/>
</dbReference>
<accession>A0ABS4W5U7</accession>
<evidence type="ECO:0000256" key="1">
    <source>
        <dbReference type="ARBA" id="ARBA00022729"/>
    </source>
</evidence>
<dbReference type="RefSeq" id="WP_210036727.1">
    <property type="nucleotide sequence ID" value="NZ_JAGINU010000003.1"/>
</dbReference>
<gene>
    <name evidence="3" type="ORF">JOF36_007357</name>
</gene>
<dbReference type="InterPro" id="IPR009003">
    <property type="entry name" value="Peptidase_S1_PA"/>
</dbReference>
<reference evidence="3 4" key="1">
    <citation type="submission" date="2021-03" db="EMBL/GenBank/DDBJ databases">
        <title>Sequencing the genomes of 1000 actinobacteria strains.</title>
        <authorList>
            <person name="Klenk H.-P."/>
        </authorList>
    </citation>
    <scope>NUCLEOTIDE SEQUENCE [LARGE SCALE GENOMIC DNA]</scope>
    <source>
        <strain evidence="3 4">DSM 45256</strain>
    </source>
</reference>
<keyword evidence="1" id="KW-0732">Signal</keyword>
<sequence length="314" mass="32009">MRIRRWSTVSVAAVMTVALTIVLWSSGAPQGGRVVGLGSVVPWGSADPRSPMAQPPVRGQAGPVVGGLSASSVGVLVVDGGRHQCSASVVASQSRRLLATAAHCVWLDGGWRVDGATFIPGYAAGEEPYGRWAVDTAYVAPAWTEANSPIEDVAADVDLAFVSVLPRDGVLPEQVLGAQGISFSTPPQVEVAALGYPALGSYDGQSLRGCVGTGAVEAFTRPESPQPGEIRSLDCDMTQGASGGPWLAGPEADSGRGQVVGVVSGGDDTHLVSPRFGPAAKRIYDAADTAALATTAPRPDTDPMSAQIAPRGGS</sequence>
<evidence type="ECO:0000313" key="3">
    <source>
        <dbReference type="EMBL" id="MBP2371584.1"/>
    </source>
</evidence>
<dbReference type="InterPro" id="IPR050966">
    <property type="entry name" value="Glutamyl_endopeptidase"/>
</dbReference>
<dbReference type="SUPFAM" id="SSF50494">
    <property type="entry name" value="Trypsin-like serine proteases"/>
    <property type="match status" value="1"/>
</dbReference>
<proteinExistence type="predicted"/>
<dbReference type="Proteomes" id="UP001519295">
    <property type="component" value="Unassembled WGS sequence"/>
</dbReference>
<keyword evidence="4" id="KW-1185">Reference proteome</keyword>
<evidence type="ECO:0000313" key="4">
    <source>
        <dbReference type="Proteomes" id="UP001519295"/>
    </source>
</evidence>
<comment type="caution">
    <text evidence="3">The sequence shown here is derived from an EMBL/GenBank/DDBJ whole genome shotgun (WGS) entry which is preliminary data.</text>
</comment>
<protein>
    <recommendedName>
        <fullName evidence="5">V8-like Glu-specific endopeptidase</fullName>
    </recommendedName>
</protein>
<dbReference type="Gene3D" id="2.40.10.10">
    <property type="entry name" value="Trypsin-like serine proteases"/>
    <property type="match status" value="2"/>
</dbReference>
<evidence type="ECO:0000256" key="2">
    <source>
        <dbReference type="SAM" id="MobiDB-lite"/>
    </source>
</evidence>
<name>A0ABS4W5U7_9PSEU</name>